<evidence type="ECO:0000313" key="1">
    <source>
        <dbReference type="EMBL" id="RDS76472.1"/>
    </source>
</evidence>
<reference evidence="1 2" key="1">
    <citation type="submission" date="2018-07" db="EMBL/GenBank/DDBJ databases">
        <title>Erythrobacter nanhaiensis sp. nov., a novel member of the genus Erythrobacter isolated from the South China Sea.</title>
        <authorList>
            <person name="Chen X."/>
            <person name="Liu J."/>
        </authorList>
    </citation>
    <scope>NUCLEOTIDE SEQUENCE [LARGE SCALE GENOMIC DNA]</scope>
    <source>
        <strain evidence="1 2">S-5</strain>
    </source>
</reference>
<protein>
    <recommendedName>
        <fullName evidence="3">Photosynthesis system II assembly factor Ycf48/Hcf136-like domain-containing protein</fullName>
    </recommendedName>
</protein>
<dbReference type="SUPFAM" id="SSF50939">
    <property type="entry name" value="Sialidases"/>
    <property type="match status" value="1"/>
</dbReference>
<accession>A0A395LHZ3</accession>
<sequence length="370" mass="39599">MALAAALGIAGGCTPIAQAPDAVGSPSISAAAELDLADWTTFATEPYQGKRDAVSFVDRDHGWYGTGAGDLFRTTDGGASWQKIASRPGTFVRSVAFLNRTTGFIGNIGTDYYPGVTDETPLYRTDDAGETWTRVDTGDATIKGVCAIDVVEAQRIHQGRLVPRTVIHAAGRVGGPAGILRSVDGGATWTMIDLSDQAGMITDIAFMDENVGFVFGSSNANVQLSEGIVLRTEDGGRTWSEVYRSGRPGEIIWKGHFPSFETGFGTVQSYDGSNAQQRVIRTRDAGATWEELNLVQDAAARQFGIGFIDERRGFVGTMKGGFATNDGGETWRSVPIAQAANKFQILRGEEEGRVYAIGTQLQALDFAYAR</sequence>
<evidence type="ECO:0008006" key="3">
    <source>
        <dbReference type="Google" id="ProtNLM"/>
    </source>
</evidence>
<evidence type="ECO:0000313" key="2">
    <source>
        <dbReference type="Proteomes" id="UP000254101"/>
    </source>
</evidence>
<dbReference type="PANTHER" id="PTHR47199:SF2">
    <property type="entry name" value="PHOTOSYSTEM II STABILITY_ASSEMBLY FACTOR HCF136, CHLOROPLASTIC"/>
    <property type="match status" value="1"/>
</dbReference>
<dbReference type="AlphaFoldDB" id="A0A395LHZ3"/>
<keyword evidence="2" id="KW-1185">Reference proteome</keyword>
<organism evidence="1 2">
    <name type="scientific">Alteriqipengyuania lutimaris</name>
    <dbReference type="NCBI Taxonomy" id="1538146"/>
    <lineage>
        <taxon>Bacteria</taxon>
        <taxon>Pseudomonadati</taxon>
        <taxon>Pseudomonadota</taxon>
        <taxon>Alphaproteobacteria</taxon>
        <taxon>Sphingomonadales</taxon>
        <taxon>Erythrobacteraceae</taxon>
        <taxon>Alteriqipengyuania</taxon>
    </lineage>
</organism>
<dbReference type="InterPro" id="IPR015943">
    <property type="entry name" value="WD40/YVTN_repeat-like_dom_sf"/>
</dbReference>
<dbReference type="SUPFAM" id="SSF110296">
    <property type="entry name" value="Oligoxyloglucan reducing end-specific cellobiohydrolase"/>
    <property type="match status" value="1"/>
</dbReference>
<dbReference type="Proteomes" id="UP000254101">
    <property type="component" value="Unassembled WGS sequence"/>
</dbReference>
<name>A0A395LHZ3_9SPHN</name>
<dbReference type="CDD" id="cd15482">
    <property type="entry name" value="Sialidase_non-viral"/>
    <property type="match status" value="1"/>
</dbReference>
<dbReference type="Gene3D" id="2.130.10.10">
    <property type="entry name" value="YVTN repeat-like/Quinoprotein amine dehydrogenase"/>
    <property type="match status" value="3"/>
</dbReference>
<comment type="caution">
    <text evidence="1">The sequence shown here is derived from an EMBL/GenBank/DDBJ whole genome shotgun (WGS) entry which is preliminary data.</text>
</comment>
<dbReference type="InterPro" id="IPR036278">
    <property type="entry name" value="Sialidase_sf"/>
</dbReference>
<dbReference type="PANTHER" id="PTHR47199">
    <property type="entry name" value="PHOTOSYSTEM II STABILITY/ASSEMBLY FACTOR HCF136, CHLOROPLASTIC"/>
    <property type="match status" value="1"/>
</dbReference>
<dbReference type="EMBL" id="QRBB01000001">
    <property type="protein sequence ID" value="RDS76472.1"/>
    <property type="molecule type" value="Genomic_DNA"/>
</dbReference>
<proteinExistence type="predicted"/>
<gene>
    <name evidence="1" type="ORF">DL238_01845</name>
</gene>